<dbReference type="Pfam" id="PF00430">
    <property type="entry name" value="ATP-synt_B"/>
    <property type="match status" value="1"/>
</dbReference>
<evidence type="ECO:0000256" key="2">
    <source>
        <dbReference type="ARBA" id="ARBA00022448"/>
    </source>
</evidence>
<dbReference type="GO" id="GO:0046933">
    <property type="term" value="F:proton-transporting ATP synthase activity, rotational mechanism"/>
    <property type="evidence" value="ECO:0007669"/>
    <property type="project" value="UniProtKB-UniRule"/>
</dbReference>
<feature type="coiled-coil region" evidence="15">
    <location>
        <begin position="49"/>
        <end position="94"/>
    </location>
</feature>
<dbReference type="Proteomes" id="UP000051296">
    <property type="component" value="Unassembled WGS sequence"/>
</dbReference>
<sequence>MLDQFILAGASEGLALGNLLFVLVAFLLLMLLLKKFAWGPVTKMMDDRAQKVANDLDTAQTQREQAEQLATARKEQLAAARQQANQIVSDAKDAGKKQGAQLIADAQADSKALKERTAAQIEQDRNEAMTLVKNDVADLSVTIAQKIIQKELNLSDQKALIDAYIDGLGESK</sequence>
<evidence type="ECO:0000256" key="7">
    <source>
        <dbReference type="ARBA" id="ARBA00022989"/>
    </source>
</evidence>
<comment type="function">
    <text evidence="13">Component of the F(0) channel, it forms part of the peripheral stalk, linking F(1) to F(0).</text>
</comment>
<keyword evidence="4 13" id="KW-0138">CF(0)</keyword>
<dbReference type="InParanoid" id="A0A0R2FY62"/>
<keyword evidence="15" id="KW-0175">Coiled coil</keyword>
<dbReference type="RefSeq" id="WP_022791573.1">
    <property type="nucleotide sequence ID" value="NZ_ATUU01000002.1"/>
</dbReference>
<dbReference type="HAMAP" id="MF_01398">
    <property type="entry name" value="ATP_synth_b_bprime"/>
    <property type="match status" value="1"/>
</dbReference>
<evidence type="ECO:0000256" key="12">
    <source>
        <dbReference type="ARBA" id="ARBA00037847"/>
    </source>
</evidence>
<dbReference type="PATRIC" id="fig|1123500.6.peg.632"/>
<keyword evidence="8 13" id="KW-0406">Ion transport</keyword>
<evidence type="ECO:0000256" key="6">
    <source>
        <dbReference type="ARBA" id="ARBA00022781"/>
    </source>
</evidence>
<name>A0A0R2FY62_9LACO</name>
<keyword evidence="5 13" id="KW-0812">Transmembrane</keyword>
<dbReference type="GO" id="GO:0045259">
    <property type="term" value="C:proton-transporting ATP synthase complex"/>
    <property type="evidence" value="ECO:0007669"/>
    <property type="project" value="UniProtKB-KW"/>
</dbReference>
<feature type="transmembrane region" description="Helical" evidence="13">
    <location>
        <begin position="15"/>
        <end position="33"/>
    </location>
</feature>
<evidence type="ECO:0000256" key="9">
    <source>
        <dbReference type="ARBA" id="ARBA00023136"/>
    </source>
</evidence>
<dbReference type="GO" id="GO:0005886">
    <property type="term" value="C:plasma membrane"/>
    <property type="evidence" value="ECO:0007669"/>
    <property type="project" value="UniProtKB-SubCell"/>
</dbReference>
<dbReference type="InterPro" id="IPR028987">
    <property type="entry name" value="ATP_synth_B-like_membr_sf"/>
</dbReference>
<dbReference type="STRING" id="1123500.GCA_000420365_00805"/>
<keyword evidence="17" id="KW-1185">Reference proteome</keyword>
<evidence type="ECO:0000256" key="10">
    <source>
        <dbReference type="ARBA" id="ARBA00023310"/>
    </source>
</evidence>
<proteinExistence type="inferred from homology"/>
<comment type="caution">
    <text evidence="16">The sequence shown here is derived from an EMBL/GenBank/DDBJ whole genome shotgun (WGS) entry which is preliminary data.</text>
</comment>
<comment type="function">
    <text evidence="11 13">F(1)F(0) ATP synthase produces ATP from ADP in the presence of a proton or sodium gradient. F-type ATPases consist of two structural domains, F(1) containing the extramembraneous catalytic core and F(0) containing the membrane proton channel, linked together by a central stalk and a peripheral stalk. During catalysis, ATP synthesis in the catalytic domain of F(1) is coupled via a rotary mechanism of the central stalk subunits to proton translocation.</text>
</comment>
<evidence type="ECO:0000313" key="17">
    <source>
        <dbReference type="Proteomes" id="UP000051296"/>
    </source>
</evidence>
<organism evidence="16 17">
    <name type="scientific">Weissella halotolerans DSM 20190</name>
    <dbReference type="NCBI Taxonomy" id="1123500"/>
    <lineage>
        <taxon>Bacteria</taxon>
        <taxon>Bacillati</taxon>
        <taxon>Bacillota</taxon>
        <taxon>Bacilli</taxon>
        <taxon>Lactobacillales</taxon>
        <taxon>Lactobacillaceae</taxon>
        <taxon>Weissella</taxon>
    </lineage>
</organism>
<dbReference type="FunCoup" id="A0A0R2FY62">
    <property type="interactions" value="76"/>
</dbReference>
<keyword evidence="3 13" id="KW-1003">Cell membrane</keyword>
<dbReference type="InterPro" id="IPR005864">
    <property type="entry name" value="ATP_synth_F0_bsu_bac"/>
</dbReference>
<dbReference type="NCBIfam" id="TIGR01144">
    <property type="entry name" value="ATP_synt_b"/>
    <property type="match status" value="1"/>
</dbReference>
<dbReference type="InterPro" id="IPR002146">
    <property type="entry name" value="ATP_synth_b/b'su_bac/chlpt"/>
</dbReference>
<keyword evidence="7 13" id="KW-1133">Transmembrane helix</keyword>
<keyword evidence="10 13" id="KW-0066">ATP synthesis</keyword>
<dbReference type="PANTHER" id="PTHR33445">
    <property type="entry name" value="ATP SYNTHASE SUBUNIT B', CHLOROPLASTIC"/>
    <property type="match status" value="1"/>
</dbReference>
<keyword evidence="6 13" id="KW-0375">Hydrogen ion transport</keyword>
<dbReference type="InterPro" id="IPR050059">
    <property type="entry name" value="ATP_synthase_B_chain"/>
</dbReference>
<evidence type="ECO:0000256" key="14">
    <source>
        <dbReference type="RuleBase" id="RU003848"/>
    </source>
</evidence>
<comment type="similarity">
    <text evidence="1 13 14">Belongs to the ATPase B chain family.</text>
</comment>
<dbReference type="EMBL" id="JQAX01000002">
    <property type="protein sequence ID" value="KRN32278.1"/>
    <property type="molecule type" value="Genomic_DNA"/>
</dbReference>
<evidence type="ECO:0000256" key="3">
    <source>
        <dbReference type="ARBA" id="ARBA00022475"/>
    </source>
</evidence>
<dbReference type="GO" id="GO:0046961">
    <property type="term" value="F:proton-transporting ATPase activity, rotational mechanism"/>
    <property type="evidence" value="ECO:0007669"/>
    <property type="project" value="TreeGrafter"/>
</dbReference>
<keyword evidence="9 13" id="KW-0472">Membrane</keyword>
<accession>A0A0R2FY62</accession>
<comment type="subunit">
    <text evidence="13">F-type ATPases have 2 components, F(1) - the catalytic core - and F(0) - the membrane proton channel. F(1) has five subunits: alpha(3), beta(3), gamma(1), delta(1), epsilon(1). F(0) has three main subunits: a(1), b(2) and c(10-14). The alpha and beta chains form an alternating ring which encloses part of the gamma chain. F(1) is attached to F(0) by a central stalk formed by the gamma and epsilon chains, while a peripheral stalk is formed by the delta and b chains.</text>
</comment>
<reference evidence="16 17" key="1">
    <citation type="journal article" date="2015" name="Genome Announc.">
        <title>Expanding the biotechnology potential of lactobacilli through comparative genomics of 213 strains and associated genera.</title>
        <authorList>
            <person name="Sun Z."/>
            <person name="Harris H.M."/>
            <person name="McCann A."/>
            <person name="Guo C."/>
            <person name="Argimon S."/>
            <person name="Zhang W."/>
            <person name="Yang X."/>
            <person name="Jeffery I.B."/>
            <person name="Cooney J.C."/>
            <person name="Kagawa T.F."/>
            <person name="Liu W."/>
            <person name="Song Y."/>
            <person name="Salvetti E."/>
            <person name="Wrobel A."/>
            <person name="Rasinkangas P."/>
            <person name="Parkhill J."/>
            <person name="Rea M.C."/>
            <person name="O'Sullivan O."/>
            <person name="Ritari J."/>
            <person name="Douillard F.P."/>
            <person name="Paul Ross R."/>
            <person name="Yang R."/>
            <person name="Briner A.E."/>
            <person name="Felis G.E."/>
            <person name="de Vos W.M."/>
            <person name="Barrangou R."/>
            <person name="Klaenhammer T.R."/>
            <person name="Caufield P.W."/>
            <person name="Cui Y."/>
            <person name="Zhang H."/>
            <person name="O'Toole P.W."/>
        </authorList>
    </citation>
    <scope>NUCLEOTIDE SEQUENCE [LARGE SCALE GENOMIC DNA]</scope>
    <source>
        <strain evidence="16 17">DSM 20190</strain>
    </source>
</reference>
<dbReference type="eggNOG" id="COG0711">
    <property type="taxonomic scope" value="Bacteria"/>
</dbReference>
<dbReference type="GO" id="GO:0012505">
    <property type="term" value="C:endomembrane system"/>
    <property type="evidence" value="ECO:0007669"/>
    <property type="project" value="UniProtKB-SubCell"/>
</dbReference>
<evidence type="ECO:0000256" key="13">
    <source>
        <dbReference type="HAMAP-Rule" id="MF_01398"/>
    </source>
</evidence>
<dbReference type="CDD" id="cd06503">
    <property type="entry name" value="ATP-synt_Fo_b"/>
    <property type="match status" value="1"/>
</dbReference>
<protein>
    <recommendedName>
        <fullName evidence="13">ATP synthase subunit b</fullName>
    </recommendedName>
    <alternativeName>
        <fullName evidence="13">ATP synthase F(0) sector subunit b</fullName>
    </alternativeName>
    <alternativeName>
        <fullName evidence="13">ATPase subunit I</fullName>
    </alternativeName>
    <alternativeName>
        <fullName evidence="13">F-type ATPase subunit b</fullName>
        <shortName evidence="13">F-ATPase subunit b</shortName>
    </alternativeName>
</protein>
<keyword evidence="2 13" id="KW-0813">Transport</keyword>
<gene>
    <name evidence="13" type="primary">atpF</name>
    <name evidence="16" type="ORF">IV68_GL000629</name>
</gene>
<evidence type="ECO:0000256" key="11">
    <source>
        <dbReference type="ARBA" id="ARBA00025198"/>
    </source>
</evidence>
<evidence type="ECO:0000256" key="1">
    <source>
        <dbReference type="ARBA" id="ARBA00005513"/>
    </source>
</evidence>
<dbReference type="OrthoDB" id="282095at2"/>
<dbReference type="PANTHER" id="PTHR33445:SF1">
    <property type="entry name" value="ATP SYNTHASE SUBUNIT B"/>
    <property type="match status" value="1"/>
</dbReference>
<evidence type="ECO:0000256" key="8">
    <source>
        <dbReference type="ARBA" id="ARBA00023065"/>
    </source>
</evidence>
<evidence type="ECO:0000256" key="15">
    <source>
        <dbReference type="SAM" id="Coils"/>
    </source>
</evidence>
<dbReference type="AlphaFoldDB" id="A0A0R2FY62"/>
<dbReference type="Gene3D" id="6.10.250.1580">
    <property type="match status" value="1"/>
</dbReference>
<dbReference type="SUPFAM" id="SSF81573">
    <property type="entry name" value="F1F0 ATP synthase subunit B, membrane domain"/>
    <property type="match status" value="1"/>
</dbReference>
<evidence type="ECO:0000256" key="5">
    <source>
        <dbReference type="ARBA" id="ARBA00022692"/>
    </source>
</evidence>
<evidence type="ECO:0000313" key="16">
    <source>
        <dbReference type="EMBL" id="KRN32278.1"/>
    </source>
</evidence>
<evidence type="ECO:0000256" key="4">
    <source>
        <dbReference type="ARBA" id="ARBA00022547"/>
    </source>
</evidence>
<comment type="subcellular location">
    <subcellularLocation>
        <location evidence="13">Cell membrane</location>
        <topology evidence="13">Single-pass membrane protein</topology>
    </subcellularLocation>
    <subcellularLocation>
        <location evidence="12">Endomembrane system</location>
        <topology evidence="12">Single-pass membrane protein</topology>
    </subcellularLocation>
</comment>